<gene>
    <name evidence="1" type="ORF">HA299_05130</name>
</gene>
<sequence>MVLVKDARRTATTIVVRSDSKSRISATKDPYLALMLRLFRSERTAAKARQFLSLVEERQKVGRPLRSEEWEEVMEELELSRSSFYSMRNKLLGAGMLSVSGGEYRISGVFSKDLYDMARWWWTAVCGYDAESL</sequence>
<comment type="caution">
    <text evidence="1">The sequence shown here is derived from an EMBL/GenBank/DDBJ whole genome shotgun (WGS) entry which is preliminary data.</text>
</comment>
<reference evidence="1" key="1">
    <citation type="journal article" date="2020" name="bioRxiv">
        <title>A rank-normalized archaeal taxonomy based on genome phylogeny resolves widespread incomplete and uneven classifications.</title>
        <authorList>
            <person name="Rinke C."/>
            <person name="Chuvochina M."/>
            <person name="Mussig A.J."/>
            <person name="Chaumeil P.-A."/>
            <person name="Waite D.W."/>
            <person name="Whitman W.B."/>
            <person name="Parks D.H."/>
            <person name="Hugenholtz P."/>
        </authorList>
    </citation>
    <scope>NUCLEOTIDE SEQUENCE</scope>
    <source>
        <strain evidence="1">UBA12518</strain>
    </source>
</reference>
<evidence type="ECO:0000313" key="2">
    <source>
        <dbReference type="Proteomes" id="UP000600363"/>
    </source>
</evidence>
<organism evidence="1 2">
    <name type="scientific">Methermicoccus shengliensis</name>
    <dbReference type="NCBI Taxonomy" id="660064"/>
    <lineage>
        <taxon>Archaea</taxon>
        <taxon>Methanobacteriati</taxon>
        <taxon>Methanobacteriota</taxon>
        <taxon>Stenosarchaea group</taxon>
        <taxon>Methanomicrobia</taxon>
        <taxon>Methanosarcinales</taxon>
        <taxon>Methermicoccaceae</taxon>
        <taxon>Methermicoccus</taxon>
    </lineage>
</organism>
<dbReference type="Proteomes" id="UP000600363">
    <property type="component" value="Unassembled WGS sequence"/>
</dbReference>
<protein>
    <submittedName>
        <fullName evidence="1">Uncharacterized protein</fullName>
    </submittedName>
</protein>
<name>A0A832RWI4_9EURY</name>
<dbReference type="EMBL" id="DUIH01000017">
    <property type="protein sequence ID" value="HIH69975.1"/>
    <property type="molecule type" value="Genomic_DNA"/>
</dbReference>
<evidence type="ECO:0000313" key="1">
    <source>
        <dbReference type="EMBL" id="HIH69975.1"/>
    </source>
</evidence>
<dbReference type="RefSeq" id="WP_042686092.1">
    <property type="nucleotide sequence ID" value="NZ_DUIH01000017.1"/>
</dbReference>
<dbReference type="AlphaFoldDB" id="A0A832RWI4"/>
<accession>A0A832RWI4</accession>
<proteinExistence type="predicted"/>